<dbReference type="Gene3D" id="3.90.1170.40">
    <property type="entry name" value="Molybdopterin biosynthesis MoaE subunit"/>
    <property type="match status" value="1"/>
</dbReference>
<sequence>MSVAFTRVGPEPLDVAEHARAVERAACGAVVTFTGVVRDVDDERAVTGIEYVAHPTAPDVLAEVVAEVFASGSAAAAAVSHRVGQLDVGDLAFVVAVSAGHRREAFETAVRLVDEVKARLPVWKRQQFPDGRDEWVGSA</sequence>
<proteinExistence type="predicted"/>
<comment type="caution">
    <text evidence="1">The sequence shown here is derived from an EMBL/GenBank/DDBJ whole genome shotgun (WGS) entry which is preliminary data.</text>
</comment>
<dbReference type="SUPFAM" id="SSF54690">
    <property type="entry name" value="Molybdopterin synthase subunit MoaE"/>
    <property type="match status" value="1"/>
</dbReference>
<dbReference type="RefSeq" id="WP_398284536.1">
    <property type="nucleotide sequence ID" value="NZ_JBITLV010000012.1"/>
</dbReference>
<organism evidence="1 2">
    <name type="scientific">Spongisporangium articulatum</name>
    <dbReference type="NCBI Taxonomy" id="3362603"/>
    <lineage>
        <taxon>Bacteria</taxon>
        <taxon>Bacillati</taxon>
        <taxon>Actinomycetota</taxon>
        <taxon>Actinomycetes</taxon>
        <taxon>Kineosporiales</taxon>
        <taxon>Kineosporiaceae</taxon>
        <taxon>Spongisporangium</taxon>
    </lineage>
</organism>
<dbReference type="InterPro" id="IPR003448">
    <property type="entry name" value="Mopterin_biosynth_MoaE"/>
</dbReference>
<dbReference type="EMBL" id="JBITLV010000012">
    <property type="protein sequence ID" value="MFI7589932.1"/>
    <property type="molecule type" value="Genomic_DNA"/>
</dbReference>
<protein>
    <submittedName>
        <fullName evidence="1">Molybdenum cofactor biosynthesis protein MoaE</fullName>
    </submittedName>
</protein>
<dbReference type="PANTHER" id="PTHR23404">
    <property type="entry name" value="MOLYBDOPTERIN SYNTHASE RELATED"/>
    <property type="match status" value="1"/>
</dbReference>
<dbReference type="Pfam" id="PF02391">
    <property type="entry name" value="MoaE"/>
    <property type="match status" value="1"/>
</dbReference>
<keyword evidence="2" id="KW-1185">Reference proteome</keyword>
<accession>A0ABW8AU76</accession>
<gene>
    <name evidence="1" type="ORF">ACIB24_22915</name>
</gene>
<evidence type="ECO:0000313" key="2">
    <source>
        <dbReference type="Proteomes" id="UP001612915"/>
    </source>
</evidence>
<dbReference type="InterPro" id="IPR036563">
    <property type="entry name" value="MoaE_sf"/>
</dbReference>
<dbReference type="CDD" id="cd00756">
    <property type="entry name" value="MoaE"/>
    <property type="match status" value="1"/>
</dbReference>
<evidence type="ECO:0000313" key="1">
    <source>
        <dbReference type="EMBL" id="MFI7589932.1"/>
    </source>
</evidence>
<reference evidence="1 2" key="1">
    <citation type="submission" date="2024-10" db="EMBL/GenBank/DDBJ databases">
        <title>The Natural Products Discovery Center: Release of the First 8490 Sequenced Strains for Exploring Actinobacteria Biosynthetic Diversity.</title>
        <authorList>
            <person name="Kalkreuter E."/>
            <person name="Kautsar S.A."/>
            <person name="Yang D."/>
            <person name="Bader C.D."/>
            <person name="Teijaro C.N."/>
            <person name="Fluegel L."/>
            <person name="Davis C.M."/>
            <person name="Simpson J.R."/>
            <person name="Lauterbach L."/>
            <person name="Steele A.D."/>
            <person name="Gui C."/>
            <person name="Meng S."/>
            <person name="Li G."/>
            <person name="Viehrig K."/>
            <person name="Ye F."/>
            <person name="Su P."/>
            <person name="Kiefer A.F."/>
            <person name="Nichols A."/>
            <person name="Cepeda A.J."/>
            <person name="Yan W."/>
            <person name="Fan B."/>
            <person name="Jiang Y."/>
            <person name="Adhikari A."/>
            <person name="Zheng C.-J."/>
            <person name="Schuster L."/>
            <person name="Cowan T.M."/>
            <person name="Smanski M.J."/>
            <person name="Chevrette M.G."/>
            <person name="De Carvalho L.P.S."/>
            <person name="Shen B."/>
        </authorList>
    </citation>
    <scope>NUCLEOTIDE SEQUENCE [LARGE SCALE GENOMIC DNA]</scope>
    <source>
        <strain evidence="1 2">NPDC049639</strain>
    </source>
</reference>
<name>A0ABW8AU76_9ACTN</name>
<dbReference type="Proteomes" id="UP001612915">
    <property type="component" value="Unassembled WGS sequence"/>
</dbReference>